<sequence>MLAIEIEEHARKLMEVQGPKAIAEAAHKARAFEEQGADEQAATWRRIEAAMKRLQGPRAK</sequence>
<dbReference type="Proteomes" id="UP000018542">
    <property type="component" value="Chromosome"/>
</dbReference>
<dbReference type="EMBL" id="CP006912">
    <property type="protein sequence ID" value="AHB49403.1"/>
    <property type="molecule type" value="Genomic_DNA"/>
</dbReference>
<evidence type="ECO:0000313" key="1">
    <source>
        <dbReference type="EMBL" id="AHB49403.1"/>
    </source>
</evidence>
<dbReference type="STRING" id="1029756.W911_15000"/>
<evidence type="ECO:0000313" key="2">
    <source>
        <dbReference type="Proteomes" id="UP000018542"/>
    </source>
</evidence>
<protein>
    <submittedName>
        <fullName evidence="1">Uncharacterized protein</fullName>
    </submittedName>
</protein>
<dbReference type="RefSeq" id="WP_023788307.1">
    <property type="nucleotide sequence ID" value="NC_022997.1"/>
</dbReference>
<dbReference type="AlphaFoldDB" id="V5SFU2"/>
<dbReference type="PATRIC" id="fig|1029756.8.peg.3125"/>
<organism evidence="1 2">
    <name type="scientific">Hyphomicrobium nitrativorans NL23</name>
    <dbReference type="NCBI Taxonomy" id="1029756"/>
    <lineage>
        <taxon>Bacteria</taxon>
        <taxon>Pseudomonadati</taxon>
        <taxon>Pseudomonadota</taxon>
        <taxon>Alphaproteobacteria</taxon>
        <taxon>Hyphomicrobiales</taxon>
        <taxon>Hyphomicrobiaceae</taxon>
        <taxon>Hyphomicrobium</taxon>
    </lineage>
</organism>
<name>V5SFU2_9HYPH</name>
<accession>V5SFU2</accession>
<proteinExistence type="predicted"/>
<reference evidence="1 2" key="1">
    <citation type="journal article" date="2014" name="Genome Announc.">
        <title>Complete Genome Sequence of Hyphomicrobium nitrativorans Strain NL23, a Denitrifying Bacterium Isolated from Biofilm of a Methanol-Fed Denitrification System Treating Seawater at the Montreal Biodome.</title>
        <authorList>
            <person name="Martineau C."/>
            <person name="Villeneuve C."/>
            <person name="Mauffrey F."/>
            <person name="Villemur R."/>
        </authorList>
    </citation>
    <scope>NUCLEOTIDE SEQUENCE [LARGE SCALE GENOMIC DNA]</scope>
    <source>
        <strain evidence="1">NL23</strain>
    </source>
</reference>
<gene>
    <name evidence="1" type="ORF">W911_15000</name>
</gene>
<dbReference type="HOGENOM" id="CLU_189216_1_0_5"/>
<dbReference type="KEGG" id="hni:W911_15000"/>
<keyword evidence="2" id="KW-1185">Reference proteome</keyword>